<proteinExistence type="predicted"/>
<dbReference type="PANTHER" id="PTHR35901:SF1">
    <property type="entry name" value="EXONUCLEASE VAPC9"/>
    <property type="match status" value="1"/>
</dbReference>
<protein>
    <submittedName>
        <fullName evidence="3">Type II toxin-antitoxin system VapC family toxin</fullName>
    </submittedName>
</protein>
<evidence type="ECO:0000313" key="3">
    <source>
        <dbReference type="EMBL" id="MEF7613729.1"/>
    </source>
</evidence>
<dbReference type="AlphaFoldDB" id="A0AAW9QE83"/>
<dbReference type="Gene3D" id="3.40.50.1010">
    <property type="entry name" value="5'-nuclease"/>
    <property type="match status" value="1"/>
</dbReference>
<accession>A0AAW9QE83</accession>
<dbReference type="InterPro" id="IPR002716">
    <property type="entry name" value="PIN_dom"/>
</dbReference>
<dbReference type="RefSeq" id="WP_332288668.1">
    <property type="nucleotide sequence ID" value="NZ_JAZIBG010000019.1"/>
</dbReference>
<evidence type="ECO:0000256" key="1">
    <source>
        <dbReference type="ARBA" id="ARBA00022842"/>
    </source>
</evidence>
<comment type="caution">
    <text evidence="3">The sequence shown here is derived from an EMBL/GenBank/DDBJ whole genome shotgun (WGS) entry which is preliminary data.</text>
</comment>
<name>A0AAW9QE83_9BURK</name>
<keyword evidence="4" id="KW-1185">Reference proteome</keyword>
<organism evidence="3 4">
    <name type="scientific">Aquincola agrisoli</name>
    <dbReference type="NCBI Taxonomy" id="3119538"/>
    <lineage>
        <taxon>Bacteria</taxon>
        <taxon>Pseudomonadati</taxon>
        <taxon>Pseudomonadota</taxon>
        <taxon>Betaproteobacteria</taxon>
        <taxon>Burkholderiales</taxon>
        <taxon>Sphaerotilaceae</taxon>
        <taxon>Aquincola</taxon>
    </lineage>
</organism>
<dbReference type="Pfam" id="PF01850">
    <property type="entry name" value="PIN"/>
    <property type="match status" value="1"/>
</dbReference>
<dbReference type="SUPFAM" id="SSF88723">
    <property type="entry name" value="PIN domain-like"/>
    <property type="match status" value="1"/>
</dbReference>
<dbReference type="InterPro" id="IPR044153">
    <property type="entry name" value="PIN_Pae0151-like"/>
</dbReference>
<dbReference type="Proteomes" id="UP001336250">
    <property type="component" value="Unassembled WGS sequence"/>
</dbReference>
<dbReference type="PANTHER" id="PTHR35901">
    <property type="entry name" value="RIBONUCLEASE VAPC3"/>
    <property type="match status" value="1"/>
</dbReference>
<dbReference type="InterPro" id="IPR051619">
    <property type="entry name" value="TypeII_TA_RNase_PINc/VapC"/>
</dbReference>
<dbReference type="InterPro" id="IPR029060">
    <property type="entry name" value="PIN-like_dom_sf"/>
</dbReference>
<gene>
    <name evidence="3" type="ORF">V4F39_07380</name>
</gene>
<dbReference type="EMBL" id="JAZIBG010000019">
    <property type="protein sequence ID" value="MEF7613729.1"/>
    <property type="molecule type" value="Genomic_DNA"/>
</dbReference>
<evidence type="ECO:0000259" key="2">
    <source>
        <dbReference type="Pfam" id="PF01850"/>
    </source>
</evidence>
<sequence length="131" mass="14298">MIVVDTSYSLAAVMPDETRPASLEYALQARLLVPAIWPLEVANALRNSLRRGRLDAQQLPALCETLEALEVEVEQPSPSPLRGVLEAAQRHGLTPYDASYLELALQRRASLATLDTQLAAAARRANIPVLD</sequence>
<dbReference type="CDD" id="cd09873">
    <property type="entry name" value="PIN_Pae0151-like"/>
    <property type="match status" value="1"/>
</dbReference>
<evidence type="ECO:0000313" key="4">
    <source>
        <dbReference type="Proteomes" id="UP001336250"/>
    </source>
</evidence>
<feature type="domain" description="PIN" evidence="2">
    <location>
        <begin position="2"/>
        <end position="122"/>
    </location>
</feature>
<reference evidence="3 4" key="1">
    <citation type="submission" date="2024-02" db="EMBL/GenBank/DDBJ databases">
        <title>Genome sequence of Aquincola sp. MAHUQ-54.</title>
        <authorList>
            <person name="Huq M.A."/>
        </authorList>
    </citation>
    <scope>NUCLEOTIDE SEQUENCE [LARGE SCALE GENOMIC DNA]</scope>
    <source>
        <strain evidence="3 4">MAHUQ-54</strain>
    </source>
</reference>
<keyword evidence="1" id="KW-0460">Magnesium</keyword>